<dbReference type="InterPro" id="IPR005995">
    <property type="entry name" value="Pgm_bpd_ind"/>
</dbReference>
<feature type="binding site" evidence="9 13">
    <location>
        <position position="405"/>
    </location>
    <ligand>
        <name>Mn(2+)</name>
        <dbReference type="ChEBI" id="CHEBI:29035"/>
        <label>1</label>
    </ligand>
</feature>
<feature type="domain" description="Metalloenzyme" evidence="14">
    <location>
        <begin position="7"/>
        <end position="518"/>
    </location>
</feature>
<dbReference type="GO" id="GO:0005829">
    <property type="term" value="C:cytosol"/>
    <property type="evidence" value="ECO:0007669"/>
    <property type="project" value="TreeGrafter"/>
</dbReference>
<evidence type="ECO:0000256" key="3">
    <source>
        <dbReference type="ARBA" id="ARBA00004798"/>
    </source>
</evidence>
<feature type="binding site" evidence="9 12">
    <location>
        <position position="194"/>
    </location>
    <ligand>
        <name>substrate</name>
    </ligand>
</feature>
<dbReference type="InterPro" id="IPR011258">
    <property type="entry name" value="BPG-indep_PGM_N"/>
</dbReference>
<evidence type="ECO:0000256" key="11">
    <source>
        <dbReference type="PIRSR" id="PIRSR001492-1"/>
    </source>
</evidence>
<dbReference type="InterPro" id="IPR036646">
    <property type="entry name" value="PGAM_B_sf"/>
</dbReference>
<sequence>MAIHRPKPVVLAILDGWGIAPPSKGNAITLAKKPVFDHLVSAYPVMALQASGEAVGLSWGEMGNSEVGHLNLGAGKIIYQTLPRINKIIEAGELINNPALNKAAGQAIKNKSKLHLLGLVSNGGVHSHQNHLYALLDFCKKKGLKDVYIHAILDGRDTRKDGGLDFINQLLIKIKEIGVGQIASLSGRFFAMDRDNHWDRISKSFFALALGKSEAKADDSLKAIKQSYGHKVYDEEFVPTVIISGGKPVATIDDKDAVVFFNFRADRARQMTAAFCLPGFDKFKRQKDYRDLVFVALTEYDKDLPVEVAFLPELITKPLGKIIEEKNLQQLHAAETEKYAHVTFFFNGGQESEFKGETRILVPSPAVLSYAQKPEMSAFELTAKLTAAVKTGKNDFIVVNFANPDMVAHTGVISATIKAIEVADKCLGDLIKAVLDQNGVCLVTADHGNAEELINLQTGEVDKEHSTNPVPLFAVGRRFEGQSLTPGLDSAEGDLSILTPAGMLADIAPTILKIMEIKPPDEMTGAALL</sequence>
<dbReference type="Pfam" id="PF06415">
    <property type="entry name" value="iPGM_N"/>
    <property type="match status" value="1"/>
</dbReference>
<feature type="binding site" evidence="9 12">
    <location>
        <position position="126"/>
    </location>
    <ligand>
        <name>substrate</name>
    </ligand>
</feature>
<comment type="catalytic activity">
    <reaction evidence="1 9">
        <text>(2R)-2-phosphoglycerate = (2R)-3-phosphoglycerate</text>
        <dbReference type="Rhea" id="RHEA:15901"/>
        <dbReference type="ChEBI" id="CHEBI:58272"/>
        <dbReference type="ChEBI" id="CHEBI:58289"/>
        <dbReference type="EC" id="5.4.2.12"/>
    </reaction>
</comment>
<comment type="subunit">
    <text evidence="9">Monomer.</text>
</comment>
<dbReference type="Gene3D" id="3.40.1450.10">
    <property type="entry name" value="BPG-independent phosphoglycerate mutase, domain B"/>
    <property type="match status" value="1"/>
</dbReference>
<dbReference type="UniPathway" id="UPA00109">
    <property type="reaction ID" value="UER00186"/>
</dbReference>
<comment type="caution">
    <text evidence="16">The sequence shown here is derived from an EMBL/GenBank/DDBJ whole genome shotgun (WGS) entry which is preliminary data.</text>
</comment>
<comment type="similarity">
    <text evidence="4 9">Belongs to the BPG-independent phosphoglycerate mutase family.</text>
</comment>
<evidence type="ECO:0000256" key="8">
    <source>
        <dbReference type="ARBA" id="ARBA00023235"/>
    </source>
</evidence>
<feature type="binding site" evidence="9 12">
    <location>
        <begin position="156"/>
        <end position="157"/>
    </location>
    <ligand>
        <name>substrate</name>
    </ligand>
</feature>
<evidence type="ECO:0000256" key="12">
    <source>
        <dbReference type="PIRSR" id="PIRSR001492-2"/>
    </source>
</evidence>
<dbReference type="Gene3D" id="3.40.720.10">
    <property type="entry name" value="Alkaline Phosphatase, subunit A"/>
    <property type="match status" value="1"/>
</dbReference>
<dbReference type="HAMAP" id="MF_01038">
    <property type="entry name" value="GpmI"/>
    <property type="match status" value="1"/>
</dbReference>
<keyword evidence="8 9" id="KW-0413">Isomerase</keyword>
<dbReference type="EC" id="5.4.2.12" evidence="9 10"/>
<feature type="active site" description="Phosphoserine intermediate" evidence="9 11">
    <location>
        <position position="65"/>
    </location>
</feature>
<accession>A0A1G1Y1T4</accession>
<dbReference type="NCBIfam" id="TIGR01307">
    <property type="entry name" value="pgm_bpd_ind"/>
    <property type="match status" value="1"/>
</dbReference>
<feature type="binding site" evidence="9 13">
    <location>
        <position position="409"/>
    </location>
    <ligand>
        <name>Mn(2+)</name>
        <dbReference type="ChEBI" id="CHEBI:29035"/>
        <label>1</label>
    </ligand>
</feature>
<feature type="binding site" evidence="9 13">
    <location>
        <position position="465"/>
    </location>
    <ligand>
        <name>Mn(2+)</name>
        <dbReference type="ChEBI" id="CHEBI:29035"/>
        <label>1</label>
    </ligand>
</feature>
<name>A0A1G1Y1T4_9BACT</name>
<dbReference type="GO" id="GO:0030145">
    <property type="term" value="F:manganese ion binding"/>
    <property type="evidence" value="ECO:0007669"/>
    <property type="project" value="UniProtKB-UniRule"/>
</dbReference>
<protein>
    <recommendedName>
        <fullName evidence="9 10">2,3-bisphosphoglycerate-independent phosphoglycerate mutase</fullName>
        <shortName evidence="9">BPG-independent PGAM</shortName>
        <shortName evidence="9">Phosphoglyceromutase</shortName>
        <shortName evidence="9">iPGM</shortName>
        <ecNumber evidence="9 10">5.4.2.12</ecNumber>
    </recommendedName>
</protein>
<comment type="cofactor">
    <cofactor evidence="9">
        <name>Mn(2+)</name>
        <dbReference type="ChEBI" id="CHEBI:29035"/>
    </cofactor>
    <text evidence="9">Binds 2 manganese ions per subunit.</text>
</comment>
<feature type="binding site" evidence="9 12">
    <location>
        <position position="188"/>
    </location>
    <ligand>
        <name>substrate</name>
    </ligand>
</feature>
<dbReference type="Pfam" id="PF01676">
    <property type="entry name" value="Metalloenzyme"/>
    <property type="match status" value="1"/>
</dbReference>
<proteinExistence type="inferred from homology"/>
<dbReference type="PIRSF" id="PIRSF001492">
    <property type="entry name" value="IPGAM"/>
    <property type="match status" value="1"/>
</dbReference>
<reference evidence="16 17" key="1">
    <citation type="journal article" date="2016" name="Nat. Commun.">
        <title>Thousands of microbial genomes shed light on interconnected biogeochemical processes in an aquifer system.</title>
        <authorList>
            <person name="Anantharaman K."/>
            <person name="Brown C.T."/>
            <person name="Hug L.A."/>
            <person name="Sharon I."/>
            <person name="Castelle C.J."/>
            <person name="Probst A.J."/>
            <person name="Thomas B.C."/>
            <person name="Singh A."/>
            <person name="Wilkins M.J."/>
            <person name="Karaoz U."/>
            <person name="Brodie E.L."/>
            <person name="Williams K.H."/>
            <person name="Hubbard S.S."/>
            <person name="Banfield J.F."/>
        </authorList>
    </citation>
    <scope>NUCLEOTIDE SEQUENCE [LARGE SCALE GENOMIC DNA]</scope>
</reference>
<comment type="pathway">
    <text evidence="3 9">Carbohydrate degradation; glycolysis; pyruvate from D-glyceraldehyde 3-phosphate: step 3/5.</text>
</comment>
<evidence type="ECO:0000256" key="9">
    <source>
        <dbReference type="HAMAP-Rule" id="MF_01038"/>
    </source>
</evidence>
<dbReference type="Proteomes" id="UP000178432">
    <property type="component" value="Unassembled WGS sequence"/>
</dbReference>
<dbReference type="SUPFAM" id="SSF64158">
    <property type="entry name" value="2,3-Bisphosphoglycerate-independent phosphoglycerate mutase, substrate-binding domain"/>
    <property type="match status" value="1"/>
</dbReference>
<dbReference type="InterPro" id="IPR017850">
    <property type="entry name" value="Alkaline_phosphatase_core_sf"/>
</dbReference>
<evidence type="ECO:0000256" key="10">
    <source>
        <dbReference type="NCBIfam" id="TIGR01307"/>
    </source>
</evidence>
<dbReference type="PANTHER" id="PTHR31637">
    <property type="entry name" value="2,3-BISPHOSPHOGLYCERATE-INDEPENDENT PHOSPHOGLYCERATE MUTASE"/>
    <property type="match status" value="1"/>
</dbReference>
<keyword evidence="5 9" id="KW-0479">Metal-binding</keyword>
<evidence type="ECO:0000313" key="17">
    <source>
        <dbReference type="Proteomes" id="UP000178432"/>
    </source>
</evidence>
<keyword evidence="6 9" id="KW-0324">Glycolysis</keyword>
<keyword evidence="7 9" id="KW-0464">Manganese</keyword>
<dbReference type="GO" id="GO:0004619">
    <property type="term" value="F:phosphoglycerate mutase activity"/>
    <property type="evidence" value="ECO:0007669"/>
    <property type="project" value="UniProtKB-UniRule"/>
</dbReference>
<dbReference type="SUPFAM" id="SSF53649">
    <property type="entry name" value="Alkaline phosphatase-like"/>
    <property type="match status" value="1"/>
</dbReference>
<dbReference type="PANTHER" id="PTHR31637:SF0">
    <property type="entry name" value="2,3-BISPHOSPHOGLYCERATE-INDEPENDENT PHOSPHOGLYCERATE MUTASE"/>
    <property type="match status" value="1"/>
</dbReference>
<comment type="function">
    <text evidence="2 9">Catalyzes the interconversion of 2-phosphoglycerate and 3-phosphoglycerate.</text>
</comment>
<dbReference type="EMBL" id="MHIF01000063">
    <property type="protein sequence ID" value="OGY46289.1"/>
    <property type="molecule type" value="Genomic_DNA"/>
</dbReference>
<evidence type="ECO:0000256" key="7">
    <source>
        <dbReference type="ARBA" id="ARBA00023211"/>
    </source>
</evidence>
<evidence type="ECO:0000256" key="13">
    <source>
        <dbReference type="PIRSR" id="PIRSR001492-3"/>
    </source>
</evidence>
<evidence type="ECO:0000313" key="16">
    <source>
        <dbReference type="EMBL" id="OGY46289.1"/>
    </source>
</evidence>
<dbReference type="AlphaFoldDB" id="A0A1G1Y1T4"/>
<evidence type="ECO:0000256" key="6">
    <source>
        <dbReference type="ARBA" id="ARBA00023152"/>
    </source>
</evidence>
<dbReference type="FunFam" id="3.40.1450.10:FF:000002">
    <property type="entry name" value="2,3-bisphosphoglycerate-independent phosphoglycerate mutase"/>
    <property type="match status" value="1"/>
</dbReference>
<dbReference type="GO" id="GO:0006096">
    <property type="term" value="P:glycolytic process"/>
    <property type="evidence" value="ECO:0007669"/>
    <property type="project" value="UniProtKB-UniRule"/>
</dbReference>
<feature type="binding site" evidence="9 12">
    <location>
        <begin position="264"/>
        <end position="267"/>
    </location>
    <ligand>
        <name>substrate</name>
    </ligand>
</feature>
<dbReference type="CDD" id="cd16010">
    <property type="entry name" value="iPGM"/>
    <property type="match status" value="1"/>
</dbReference>
<feature type="binding site" evidence="9 13">
    <location>
        <position position="65"/>
    </location>
    <ligand>
        <name>Mn(2+)</name>
        <dbReference type="ChEBI" id="CHEBI:29035"/>
        <label>2</label>
    </ligand>
</feature>
<feature type="binding site" evidence="9 12">
    <location>
        <position position="338"/>
    </location>
    <ligand>
        <name>substrate</name>
    </ligand>
</feature>
<dbReference type="GO" id="GO:0006007">
    <property type="term" value="P:glucose catabolic process"/>
    <property type="evidence" value="ECO:0007669"/>
    <property type="project" value="InterPro"/>
</dbReference>
<feature type="domain" description="BPG-independent PGAM N-terminal" evidence="15">
    <location>
        <begin position="85"/>
        <end position="302"/>
    </location>
</feature>
<feature type="binding site" evidence="9 13">
    <location>
        <position position="447"/>
    </location>
    <ligand>
        <name>Mn(2+)</name>
        <dbReference type="ChEBI" id="CHEBI:29035"/>
        <label>2</label>
    </ligand>
</feature>
<evidence type="ECO:0000259" key="15">
    <source>
        <dbReference type="Pfam" id="PF06415"/>
    </source>
</evidence>
<evidence type="ECO:0000256" key="5">
    <source>
        <dbReference type="ARBA" id="ARBA00022723"/>
    </source>
</evidence>
<dbReference type="InterPro" id="IPR006124">
    <property type="entry name" value="Metalloenzyme"/>
</dbReference>
<feature type="binding site" evidence="9 13">
    <location>
        <position position="15"/>
    </location>
    <ligand>
        <name>Mn(2+)</name>
        <dbReference type="ChEBI" id="CHEBI:29035"/>
        <label>2</label>
    </ligand>
</feature>
<organism evidence="16 17">
    <name type="scientific">Candidatus Buchananbacteria bacterium RIFCSPHIGHO2_01_FULL_46_12</name>
    <dbReference type="NCBI Taxonomy" id="1797536"/>
    <lineage>
        <taxon>Bacteria</taxon>
        <taxon>Candidatus Buchananiibacteriota</taxon>
    </lineage>
</organism>
<evidence type="ECO:0000256" key="2">
    <source>
        <dbReference type="ARBA" id="ARBA00002315"/>
    </source>
</evidence>
<feature type="binding site" evidence="9 13">
    <location>
        <position position="446"/>
    </location>
    <ligand>
        <name>Mn(2+)</name>
        <dbReference type="ChEBI" id="CHEBI:29035"/>
        <label>2</label>
    </ligand>
</feature>
<evidence type="ECO:0000256" key="4">
    <source>
        <dbReference type="ARBA" id="ARBA00008819"/>
    </source>
</evidence>
<gene>
    <name evidence="9" type="primary">gpmI</name>
    <name evidence="16" type="ORF">A2663_00295</name>
</gene>
<evidence type="ECO:0000256" key="1">
    <source>
        <dbReference type="ARBA" id="ARBA00000370"/>
    </source>
</evidence>
<evidence type="ECO:0000259" key="14">
    <source>
        <dbReference type="Pfam" id="PF01676"/>
    </source>
</evidence>